<protein>
    <submittedName>
        <fullName evidence="6">Zinc-binding dehydrogenase</fullName>
    </submittedName>
</protein>
<dbReference type="InterPro" id="IPR020843">
    <property type="entry name" value="ER"/>
</dbReference>
<keyword evidence="1 4" id="KW-0479">Metal-binding</keyword>
<dbReference type="InterPro" id="IPR050129">
    <property type="entry name" value="Zn_alcohol_dh"/>
</dbReference>
<keyword evidence="2 4" id="KW-0862">Zinc</keyword>
<dbReference type="InterPro" id="IPR013154">
    <property type="entry name" value="ADH-like_N"/>
</dbReference>
<organism evidence="6 7">
    <name type="scientific">Salipaludibacillus agaradhaerens</name>
    <name type="common">Bacillus agaradhaerens</name>
    <dbReference type="NCBI Taxonomy" id="76935"/>
    <lineage>
        <taxon>Bacteria</taxon>
        <taxon>Bacillati</taxon>
        <taxon>Bacillota</taxon>
        <taxon>Bacilli</taxon>
        <taxon>Bacillales</taxon>
        <taxon>Bacillaceae</taxon>
    </lineage>
</organism>
<evidence type="ECO:0000256" key="1">
    <source>
        <dbReference type="ARBA" id="ARBA00022723"/>
    </source>
</evidence>
<dbReference type="SUPFAM" id="SSF50129">
    <property type="entry name" value="GroES-like"/>
    <property type="match status" value="1"/>
</dbReference>
<dbReference type="InterPro" id="IPR013149">
    <property type="entry name" value="ADH-like_C"/>
</dbReference>
<sequence length="343" mass="37787">MKALVKKELGFGKLELIDVEEPQPSEGEVKILVKYAGVCGSDIHTYEGHYKVKVPVTLGHEFSGEVISVGEGVTAFKPGDRVTSETTFYICGECQYCKTKDYNLCQHRRGIGTQQNGAFAKYVLARQESVHKLPKNVDYLSGAFTEPLACCYHAVKKAHIKPGELVVVLGPGPIGLLTAQLAKDAGATVIITGLTQDQVRLEKANELGIDYAIDIQHEDVKRLVDSLTDGYGADVVIECSGAVPASKLGLELLKKKGRYVQEGIYPNDEITIDFSKIIQKELVVRGARSQKSSDWEPSLQLMNNRRVNTKALITHTFNINEWDKAYSVIKSGEAIKVIFQPFD</sequence>
<dbReference type="Pfam" id="PF08240">
    <property type="entry name" value="ADH_N"/>
    <property type="match status" value="1"/>
</dbReference>
<evidence type="ECO:0000313" key="6">
    <source>
        <dbReference type="EMBL" id="MCR6095625.1"/>
    </source>
</evidence>
<dbReference type="GO" id="GO:0016491">
    <property type="term" value="F:oxidoreductase activity"/>
    <property type="evidence" value="ECO:0007669"/>
    <property type="project" value="UniProtKB-KW"/>
</dbReference>
<evidence type="ECO:0000259" key="5">
    <source>
        <dbReference type="SMART" id="SM00829"/>
    </source>
</evidence>
<dbReference type="SMART" id="SM00829">
    <property type="entry name" value="PKS_ER"/>
    <property type="match status" value="1"/>
</dbReference>
<dbReference type="EMBL" id="JABXYM010000001">
    <property type="protein sequence ID" value="MCR6095625.1"/>
    <property type="molecule type" value="Genomic_DNA"/>
</dbReference>
<keyword evidence="7" id="KW-1185">Reference proteome</keyword>
<dbReference type="Gene3D" id="3.40.50.720">
    <property type="entry name" value="NAD(P)-binding Rossmann-like Domain"/>
    <property type="match status" value="1"/>
</dbReference>
<proteinExistence type="inferred from homology"/>
<comment type="similarity">
    <text evidence="4">Belongs to the zinc-containing alcohol dehydrogenase family.</text>
</comment>
<dbReference type="AlphaFoldDB" id="A0A9Q4FVG9"/>
<evidence type="ECO:0000256" key="2">
    <source>
        <dbReference type="ARBA" id="ARBA00022833"/>
    </source>
</evidence>
<dbReference type="GO" id="GO:0008270">
    <property type="term" value="F:zinc ion binding"/>
    <property type="evidence" value="ECO:0007669"/>
    <property type="project" value="InterPro"/>
</dbReference>
<evidence type="ECO:0000256" key="3">
    <source>
        <dbReference type="ARBA" id="ARBA00023002"/>
    </source>
</evidence>
<reference evidence="6" key="1">
    <citation type="submission" date="2020-06" db="EMBL/GenBank/DDBJ databases">
        <title>Insight into the genomes of haloalkaliphilic bacilli from Kenyan soda lakes.</title>
        <authorList>
            <person name="Mwirichia R."/>
            <person name="Villamizar G.C."/>
            <person name="Poehlein A."/>
            <person name="Mugweru J."/>
            <person name="Kipnyargis A."/>
            <person name="Kiplimo D."/>
            <person name="Orwa P."/>
            <person name="Daniel R."/>
        </authorList>
    </citation>
    <scope>NUCLEOTIDE SEQUENCE</scope>
    <source>
        <strain evidence="6">B1096_S55</strain>
    </source>
</reference>
<feature type="domain" description="Enoyl reductase (ER)" evidence="5">
    <location>
        <begin position="10"/>
        <end position="339"/>
    </location>
</feature>
<dbReference type="PANTHER" id="PTHR43401">
    <property type="entry name" value="L-THREONINE 3-DEHYDROGENASE"/>
    <property type="match status" value="1"/>
</dbReference>
<dbReference type="SUPFAM" id="SSF51735">
    <property type="entry name" value="NAD(P)-binding Rossmann-fold domains"/>
    <property type="match status" value="1"/>
</dbReference>
<dbReference type="RefSeq" id="WP_257822823.1">
    <property type="nucleotide sequence ID" value="NZ_JABXYM010000001.1"/>
</dbReference>
<comment type="cofactor">
    <cofactor evidence="4">
        <name>Zn(2+)</name>
        <dbReference type="ChEBI" id="CHEBI:29105"/>
    </cofactor>
</comment>
<dbReference type="Pfam" id="PF00107">
    <property type="entry name" value="ADH_zinc_N"/>
    <property type="match status" value="1"/>
</dbReference>
<dbReference type="InterPro" id="IPR002328">
    <property type="entry name" value="ADH_Zn_CS"/>
</dbReference>
<dbReference type="PROSITE" id="PS00059">
    <property type="entry name" value="ADH_ZINC"/>
    <property type="match status" value="1"/>
</dbReference>
<name>A0A9Q4FVG9_SALAG</name>
<accession>A0A9Q4FVG9</accession>
<dbReference type="PANTHER" id="PTHR43401:SF2">
    <property type="entry name" value="L-THREONINE 3-DEHYDROGENASE"/>
    <property type="match status" value="1"/>
</dbReference>
<gene>
    <name evidence="6" type="ORF">HXA33_03640</name>
</gene>
<evidence type="ECO:0000256" key="4">
    <source>
        <dbReference type="RuleBase" id="RU361277"/>
    </source>
</evidence>
<dbReference type="InterPro" id="IPR036291">
    <property type="entry name" value="NAD(P)-bd_dom_sf"/>
</dbReference>
<keyword evidence="3" id="KW-0560">Oxidoreductase</keyword>
<dbReference type="InterPro" id="IPR011032">
    <property type="entry name" value="GroES-like_sf"/>
</dbReference>
<dbReference type="CDD" id="cd08258">
    <property type="entry name" value="Zn_ADH4"/>
    <property type="match status" value="1"/>
</dbReference>
<dbReference type="Proteomes" id="UP001057753">
    <property type="component" value="Unassembled WGS sequence"/>
</dbReference>
<comment type="caution">
    <text evidence="6">The sequence shown here is derived from an EMBL/GenBank/DDBJ whole genome shotgun (WGS) entry which is preliminary data.</text>
</comment>
<dbReference type="Gene3D" id="3.90.180.10">
    <property type="entry name" value="Medium-chain alcohol dehydrogenases, catalytic domain"/>
    <property type="match status" value="1"/>
</dbReference>
<evidence type="ECO:0000313" key="7">
    <source>
        <dbReference type="Proteomes" id="UP001057753"/>
    </source>
</evidence>